<dbReference type="FunCoup" id="D3AX75">
    <property type="interactions" value="9"/>
</dbReference>
<protein>
    <submittedName>
        <fullName evidence="11">Dynactin 150 kDa subunit</fullName>
    </submittedName>
</protein>
<feature type="compositionally biased region" description="Low complexity" evidence="9">
    <location>
        <begin position="108"/>
        <end position="119"/>
    </location>
</feature>
<dbReference type="Proteomes" id="UP000001396">
    <property type="component" value="Unassembled WGS sequence"/>
</dbReference>
<name>D3AX75_HETP5</name>
<feature type="compositionally biased region" description="Polar residues" evidence="9">
    <location>
        <begin position="174"/>
        <end position="183"/>
    </location>
</feature>
<dbReference type="InterPro" id="IPR036859">
    <property type="entry name" value="CAP-Gly_dom_sf"/>
</dbReference>
<evidence type="ECO:0000256" key="4">
    <source>
        <dbReference type="ARBA" id="ARBA00022701"/>
    </source>
</evidence>
<feature type="compositionally biased region" description="Basic and acidic residues" evidence="9">
    <location>
        <begin position="630"/>
        <end position="640"/>
    </location>
</feature>
<evidence type="ECO:0000256" key="7">
    <source>
        <dbReference type="ARBA" id="ARBA00023212"/>
    </source>
</evidence>
<proteinExistence type="inferred from homology"/>
<evidence type="ECO:0000256" key="9">
    <source>
        <dbReference type="SAM" id="MobiDB-lite"/>
    </source>
</evidence>
<evidence type="ECO:0000256" key="2">
    <source>
        <dbReference type="ARBA" id="ARBA00011010"/>
    </source>
</evidence>
<keyword evidence="6 8" id="KW-0175">Coiled coil</keyword>
<feature type="region of interest" description="Disordered" evidence="9">
    <location>
        <begin position="462"/>
        <end position="498"/>
    </location>
</feature>
<evidence type="ECO:0000256" key="8">
    <source>
        <dbReference type="SAM" id="Coils"/>
    </source>
</evidence>
<feature type="compositionally biased region" description="Low complexity" evidence="9">
    <location>
        <begin position="241"/>
        <end position="319"/>
    </location>
</feature>
<keyword evidence="5" id="KW-0243">Dynein</keyword>
<evidence type="ECO:0000313" key="11">
    <source>
        <dbReference type="EMBL" id="EFA86144.1"/>
    </source>
</evidence>
<organism evidence="11 12">
    <name type="scientific">Heterostelium pallidum (strain ATCC 26659 / Pp 5 / PN500)</name>
    <name type="common">Cellular slime mold</name>
    <name type="synonym">Polysphondylium pallidum</name>
    <dbReference type="NCBI Taxonomy" id="670386"/>
    <lineage>
        <taxon>Eukaryota</taxon>
        <taxon>Amoebozoa</taxon>
        <taxon>Evosea</taxon>
        <taxon>Eumycetozoa</taxon>
        <taxon>Dictyostelia</taxon>
        <taxon>Acytosteliales</taxon>
        <taxon>Acytosteliaceae</taxon>
        <taxon>Heterostelium</taxon>
    </lineage>
</organism>
<feature type="region of interest" description="Disordered" evidence="9">
    <location>
        <begin position="630"/>
        <end position="653"/>
    </location>
</feature>
<evidence type="ECO:0000256" key="6">
    <source>
        <dbReference type="ARBA" id="ARBA00023054"/>
    </source>
</evidence>
<dbReference type="GO" id="GO:0005874">
    <property type="term" value="C:microtubule"/>
    <property type="evidence" value="ECO:0007669"/>
    <property type="project" value="UniProtKB-KW"/>
</dbReference>
<feature type="compositionally biased region" description="Low complexity" evidence="9">
    <location>
        <begin position="147"/>
        <end position="173"/>
    </location>
</feature>
<feature type="coiled-coil region" evidence="8">
    <location>
        <begin position="1179"/>
        <end position="1252"/>
    </location>
</feature>
<comment type="similarity">
    <text evidence="2">Belongs to the dynactin 150 kDa subunit family.</text>
</comment>
<dbReference type="Pfam" id="PF01302">
    <property type="entry name" value="CAP_GLY"/>
    <property type="match status" value="1"/>
</dbReference>
<dbReference type="SMART" id="SM01052">
    <property type="entry name" value="CAP_GLY"/>
    <property type="match status" value="1"/>
</dbReference>
<keyword evidence="4" id="KW-0493">Microtubule</keyword>
<dbReference type="InterPro" id="IPR000938">
    <property type="entry name" value="CAP-Gly_domain"/>
</dbReference>
<dbReference type="EMBL" id="ADBJ01000003">
    <property type="protein sequence ID" value="EFA86144.1"/>
    <property type="molecule type" value="Genomic_DNA"/>
</dbReference>
<dbReference type="STRING" id="670386.D3AX75"/>
<dbReference type="GO" id="GO:0030286">
    <property type="term" value="C:dynein complex"/>
    <property type="evidence" value="ECO:0007669"/>
    <property type="project" value="UniProtKB-KW"/>
</dbReference>
<gene>
    <name evidence="11" type="primary">dynA</name>
    <name evidence="11" type="ORF">PPL_00706</name>
</gene>
<accession>D3AX75</accession>
<keyword evidence="12" id="KW-1185">Reference proteome</keyword>
<dbReference type="GeneID" id="31356237"/>
<dbReference type="PROSITE" id="PS50245">
    <property type="entry name" value="CAP_GLY_2"/>
    <property type="match status" value="1"/>
</dbReference>
<dbReference type="Pfam" id="PF12455">
    <property type="entry name" value="Dynactin"/>
    <property type="match status" value="1"/>
</dbReference>
<sequence>MEEGKAIQVGTRVTISGKPEFGEGTVRYVGMTKFNSGRWVGIELDQPVGKNDGSVQGVKYFDCKAPHGIFVKINVVVPSPNSVAPATATTSAVEVDDSKLMPPPPSPSTTTTTTAAPSSGLRAPASSGIRPPSSTGIRPPSSLGKRPSITPTSAAKPSAATTSTPSASTTTTSGISKPSSTLKKSVDETATSTPTTTTTAAATEEATPTPAVTTPTPTPTPAPVTTTSGSGLRRPSESGLKKPSTTATPSTTTPTTSKLSAPSRLSLKPSSSSSTTTTKSTTSSTTSPAAATTTTTTSAAPPTQTTTSPEPEPVAAPEVTDVDISSVNESPRVPATTATTAEVDTTTTTTTSTTSTSVPAVTSPTIDRKSKVVAGEDDDEEEEDDEEDVVIKEIMAKKAQPTMQMNENLEKMLTAINELTEYKTKAQAQIADLQVSVKEVTSSKDKVIKDLERQIQQLEKSIKEKEKESEHAAKSQQKLDESIEKHLSKEKNEWEKEKQDLLDQINSLNENIEMLTLDKEFAEEKAEVAETELEMLKEEMELLKSTVEAEQLEREQAAESAGNDDSGESAAVLRAQNEKLKETLVKLRDVAVNEKHEFSKKTKELESSTKQVAQLLDKVSKLETEVAAKKSENEELREALEDASTSESLVTDLSEKNMELSEKVEELTTMVADLEDMRDLSAELEENQAAVEKALRSDIHQHEIENLNLNGQLANLRLKLQENDSTITQFRSLVSKLQSKIEEMRRAEEKHAEQNSLWAMVQQELLSKNIQLQNQVTKATAMEIDHQLEKYRSKEAELHLSYVSEFLPEQSFSADNDSIKMLLLLKRIVLKCQLAQRYLNRTYKVEEIGMEKEGETTLTADDVSHSLQIIHILDHLSISANWLIETLQRCPVEQWLRAGRSARDMEYQERVLDQLLNLIKQEQYGSSYASADLEKMTAKIDAILANVFGNSIYKSEWSILLNLILNIQYNIKQIMLNDLNVCTMATHAGRKYYFPQQTLSKALSMCRKVVKNLMLQPLLRQSSIVRDVLTSSESTCNGLLVLLVEGAPRVRDDSAYFDSLVAGIDTKAEMLAASAKSAAADSGMDDDDQLDSSLSALEQVFARMSSQMKDVVETILAGDLELSDHEKSEFLAAAHPWVTRAQQLKLSLGEAGTLRDNISNKEHELLENLKMIKTRDAELLEEKRKEEALNKRIKTLLKNETDLTESLAKEQQSRSENENTYRQAINRLQKDKSVLEQDYKSLQTRYVALEREQTKKSTATPALEQRVDNIDTASFRKAIKHLRSENTRLKSQKSMQQLQELNQPFKLFNVNNIQLDNSNNNNNNDAAAAELSVASNKSTVVSNKPRFNEIIDFNKELDCAIGELVESMVTPKVLDITASKSAITAAEGSVLADNGRRQMIQKRLQLKQLENKFNHFVHSSMTSVPGTIQSQHQFGRFTDIASIKVRKEVKPTLIGSVTIPQTTSSPVTTNSIRHSSLQDPEIMKALNNTDLPFTTQLDSLTSFKKLHMTFVN</sequence>
<dbReference type="Gene3D" id="2.30.30.190">
    <property type="entry name" value="CAP Gly-rich-like domain"/>
    <property type="match status" value="1"/>
</dbReference>
<evidence type="ECO:0000313" key="12">
    <source>
        <dbReference type="Proteomes" id="UP000001396"/>
    </source>
</evidence>
<keyword evidence="7" id="KW-0206">Cytoskeleton</keyword>
<evidence type="ECO:0000256" key="3">
    <source>
        <dbReference type="ARBA" id="ARBA00022490"/>
    </source>
</evidence>
<feature type="compositionally biased region" description="Low complexity" evidence="9">
    <location>
        <begin position="331"/>
        <end position="365"/>
    </location>
</feature>
<feature type="domain" description="CAP-Gly" evidence="10">
    <location>
        <begin position="30"/>
        <end position="72"/>
    </location>
</feature>
<comment type="caution">
    <text evidence="11">The sequence shown here is derived from an EMBL/GenBank/DDBJ whole genome shotgun (WGS) entry which is preliminary data.</text>
</comment>
<dbReference type="InParanoid" id="D3AX75"/>
<comment type="subcellular location">
    <subcellularLocation>
        <location evidence="1">Cytoplasm</location>
        <location evidence="1">Cytoskeleton</location>
    </subcellularLocation>
</comment>
<evidence type="ECO:0000259" key="10">
    <source>
        <dbReference type="PROSITE" id="PS50245"/>
    </source>
</evidence>
<evidence type="ECO:0000256" key="5">
    <source>
        <dbReference type="ARBA" id="ARBA00023017"/>
    </source>
</evidence>
<feature type="compositionally biased region" description="Acidic residues" evidence="9">
    <location>
        <begin position="375"/>
        <end position="388"/>
    </location>
</feature>
<dbReference type="PROSITE" id="PS00845">
    <property type="entry name" value="CAP_GLY_1"/>
    <property type="match status" value="1"/>
</dbReference>
<dbReference type="PANTHER" id="PTHR18916">
    <property type="entry name" value="DYNACTIN 1-RELATED MICROTUBULE-BINDING"/>
    <property type="match status" value="1"/>
</dbReference>
<feature type="compositionally biased region" description="Low complexity" evidence="9">
    <location>
        <begin position="189"/>
        <end position="215"/>
    </location>
</feature>
<dbReference type="SUPFAM" id="SSF74924">
    <property type="entry name" value="Cap-Gly domain"/>
    <property type="match status" value="1"/>
</dbReference>
<feature type="region of interest" description="Disordered" evidence="9">
    <location>
        <begin position="548"/>
        <end position="571"/>
    </location>
</feature>
<evidence type="ECO:0000256" key="1">
    <source>
        <dbReference type="ARBA" id="ARBA00004245"/>
    </source>
</evidence>
<dbReference type="RefSeq" id="XP_020438249.1">
    <property type="nucleotide sequence ID" value="XM_020571726.1"/>
</dbReference>
<dbReference type="OMA" id="LFEMEPV"/>
<reference evidence="11 12" key="1">
    <citation type="journal article" date="2011" name="Genome Res.">
        <title>Phylogeny-wide analysis of social amoeba genomes highlights ancient origins for complex intercellular communication.</title>
        <authorList>
            <person name="Heidel A.J."/>
            <person name="Lawal H.M."/>
            <person name="Felder M."/>
            <person name="Schilde C."/>
            <person name="Helps N.R."/>
            <person name="Tunggal B."/>
            <person name="Rivero F."/>
            <person name="John U."/>
            <person name="Schleicher M."/>
            <person name="Eichinger L."/>
            <person name="Platzer M."/>
            <person name="Noegel A.A."/>
            <person name="Schaap P."/>
            <person name="Gloeckner G."/>
        </authorList>
    </citation>
    <scope>NUCLEOTIDE SEQUENCE [LARGE SCALE GENOMIC DNA]</scope>
    <source>
        <strain evidence="12">ATCC 26659 / Pp 5 / PN500</strain>
    </source>
</reference>
<feature type="region of interest" description="Disordered" evidence="9">
    <location>
        <begin position="88"/>
        <end position="388"/>
    </location>
</feature>
<keyword evidence="3" id="KW-0963">Cytoplasm</keyword>
<dbReference type="InterPro" id="IPR022157">
    <property type="entry name" value="Dynactin"/>
</dbReference>